<dbReference type="EMBL" id="PUHZ01000025">
    <property type="protein sequence ID" value="PQO42399.1"/>
    <property type="molecule type" value="Genomic_DNA"/>
</dbReference>
<dbReference type="InterPro" id="IPR014923">
    <property type="entry name" value="DUF1802"/>
</dbReference>
<evidence type="ECO:0008006" key="3">
    <source>
        <dbReference type="Google" id="ProtNLM"/>
    </source>
</evidence>
<protein>
    <recommendedName>
        <fullName evidence="3">DUF1802 domain-containing protein</fullName>
    </recommendedName>
</protein>
<dbReference type="OrthoDB" id="9808776at2"/>
<reference evidence="1 2" key="1">
    <citation type="submission" date="2018-02" db="EMBL/GenBank/DDBJ databases">
        <title>Comparative genomes isolates from brazilian mangrove.</title>
        <authorList>
            <person name="Araujo J.E."/>
            <person name="Taketani R.G."/>
            <person name="Silva M.C.P."/>
            <person name="Loureco M.V."/>
            <person name="Andreote F.D."/>
        </authorList>
    </citation>
    <scope>NUCLEOTIDE SEQUENCE [LARGE SCALE GENOMIC DNA]</scope>
    <source>
        <strain evidence="1 2">Nap-Phe MGV</strain>
    </source>
</reference>
<organism evidence="1 2">
    <name type="scientific">Blastopirellula marina</name>
    <dbReference type="NCBI Taxonomy" id="124"/>
    <lineage>
        <taxon>Bacteria</taxon>
        <taxon>Pseudomonadati</taxon>
        <taxon>Planctomycetota</taxon>
        <taxon>Planctomycetia</taxon>
        <taxon>Pirellulales</taxon>
        <taxon>Pirellulaceae</taxon>
        <taxon>Blastopirellula</taxon>
    </lineage>
</organism>
<evidence type="ECO:0000313" key="2">
    <source>
        <dbReference type="Proteomes" id="UP000237819"/>
    </source>
</evidence>
<sequence>MTLRLALKEWKIVCEAISQGEQIVLARKGGIAEPEGEFELPKNRFWLYPTFFHEAAAKLNPQGTELLKQHPELGQAPTSDQVPLTIVCEVAAAVYLQQESQLQALASEQILNEEALAMRFHYRQPGLHALIVRAYVAASPASLTPTEAMSGCKSWVDLGEDVETDDLRPVLEDTKFEARKKILLSSLTP</sequence>
<gene>
    <name evidence="1" type="ORF">C5Y93_29145</name>
</gene>
<dbReference type="AlphaFoldDB" id="A0A2S8GD87"/>
<dbReference type="Proteomes" id="UP000237819">
    <property type="component" value="Unassembled WGS sequence"/>
</dbReference>
<dbReference type="RefSeq" id="WP_105338978.1">
    <property type="nucleotide sequence ID" value="NZ_PUHZ01000025.1"/>
</dbReference>
<evidence type="ECO:0000313" key="1">
    <source>
        <dbReference type="EMBL" id="PQO42399.1"/>
    </source>
</evidence>
<accession>A0A2S8GD87</accession>
<dbReference type="Pfam" id="PF08819">
    <property type="entry name" value="DUF1802"/>
    <property type="match status" value="1"/>
</dbReference>
<comment type="caution">
    <text evidence="1">The sequence shown here is derived from an EMBL/GenBank/DDBJ whole genome shotgun (WGS) entry which is preliminary data.</text>
</comment>
<proteinExistence type="predicted"/>
<name>A0A2S8GD87_9BACT</name>